<dbReference type="InterPro" id="IPR040398">
    <property type="entry name" value="Not1"/>
</dbReference>
<dbReference type="GO" id="GO:0030015">
    <property type="term" value="C:CCR4-NOT core complex"/>
    <property type="evidence" value="ECO:0007669"/>
    <property type="project" value="InterPro"/>
</dbReference>
<reference evidence="1" key="1">
    <citation type="submission" date="2010-02" db="EMBL/GenBank/DDBJ databases">
        <title>Sequencing and annotation of the Blastocystis hominis genome.</title>
        <authorList>
            <person name="Wincker P."/>
        </authorList>
    </citation>
    <scope>NUCLEOTIDE SEQUENCE</scope>
    <source>
        <strain evidence="1">Singapore isolate B</strain>
    </source>
</reference>
<dbReference type="GO" id="GO:0060090">
    <property type="term" value="F:molecular adaptor activity"/>
    <property type="evidence" value="ECO:0007669"/>
    <property type="project" value="TreeGrafter"/>
</dbReference>
<organism evidence="1">
    <name type="scientific">Blastocystis hominis</name>
    <dbReference type="NCBI Taxonomy" id="12968"/>
    <lineage>
        <taxon>Eukaryota</taxon>
        <taxon>Sar</taxon>
        <taxon>Stramenopiles</taxon>
        <taxon>Bigyra</taxon>
        <taxon>Opalozoa</taxon>
        <taxon>Opalinata</taxon>
        <taxon>Blastocystidae</taxon>
        <taxon>Blastocystis</taxon>
    </lineage>
</organism>
<protein>
    <submittedName>
        <fullName evidence="1">Uncharacterized protein</fullName>
    </submittedName>
</protein>
<accession>D8M538</accession>
<evidence type="ECO:0000313" key="2">
    <source>
        <dbReference type="Proteomes" id="UP000008312"/>
    </source>
</evidence>
<dbReference type="GO" id="GO:0017148">
    <property type="term" value="P:negative regulation of translation"/>
    <property type="evidence" value="ECO:0007669"/>
    <property type="project" value="InterPro"/>
</dbReference>
<dbReference type="PANTHER" id="PTHR13162:SF8">
    <property type="entry name" value="CCR4-NOT TRANSCRIPTION COMPLEX SUBUNIT 1"/>
    <property type="match status" value="1"/>
</dbReference>
<proteinExistence type="predicted"/>
<dbReference type="InParanoid" id="D8M538"/>
<dbReference type="RefSeq" id="XP_012897237.1">
    <property type="nucleotide sequence ID" value="XM_013041783.1"/>
</dbReference>
<dbReference type="AlphaFoldDB" id="D8M538"/>
<evidence type="ECO:0000313" key="1">
    <source>
        <dbReference type="EMBL" id="CBK23189.2"/>
    </source>
</evidence>
<dbReference type="PANTHER" id="PTHR13162">
    <property type="entry name" value="CCR4-NOT TRANSCRIPTION COMPLEX"/>
    <property type="match status" value="1"/>
</dbReference>
<dbReference type="EMBL" id="FN668656">
    <property type="protein sequence ID" value="CBK23189.2"/>
    <property type="molecule type" value="Genomic_DNA"/>
</dbReference>
<dbReference type="GO" id="GO:0000288">
    <property type="term" value="P:nuclear-transcribed mRNA catabolic process, deadenylation-dependent decay"/>
    <property type="evidence" value="ECO:0007669"/>
    <property type="project" value="TreeGrafter"/>
</dbReference>
<sequence length="497" mass="57184">MRGLFAVLVAGAIGDPAQFEMDNRGAQAREADVQKVKQDFHITGTEGAQWDVQVLSKVVRESFPAMDFGELVKLFDSPNIEVVSPQCLTWLVPLFLRLLKQGFPNDWLYSLWKNKSSQCFFLSFLIHMSKRISVFKNSPHQIEPSKIAAGEFASCWTSLDLVHVFMQLLSTSDFARRLYTSLWSNARDVTVMMYALVQLNGPWDETYIDFTASVLIQETLVVRKFHKDAFLKEVMERFLAKNANMAMTTIMKAYQLGWDQMNNYNFFKILYQSCCDIPQFVTMFSTVPASLVIRNLQMLVHFSFLHCRKQEEKVRMAIFQYWETAGWYLIDLLLPLLNDYLDGFYGVIDNFLDAEYTCVFLLQCKNQLNISPERASRIEDVHSKMFSPGRENFNFVASRIDAILFETGNAVSLFQDLHQKVVSRGIPRYVVAKVVLLLLRSILPIDVLWTNLLKLINMLVCYNMLTPDSVSEIVYKLIALAPEVPDPDFLQQCAIRS</sequence>
<dbReference type="GO" id="GO:0000932">
    <property type="term" value="C:P-body"/>
    <property type="evidence" value="ECO:0007669"/>
    <property type="project" value="TreeGrafter"/>
</dbReference>
<name>D8M538_BLAHO</name>
<dbReference type="Proteomes" id="UP000008312">
    <property type="component" value="Unassembled WGS sequence"/>
</dbReference>
<gene>
    <name evidence="1" type="ORF">GSBLH_T00007112001</name>
</gene>
<dbReference type="GeneID" id="24923236"/>
<keyword evidence="2" id="KW-1185">Reference proteome</keyword>